<reference evidence="2" key="1">
    <citation type="journal article" date="2023" name="Mol. Phylogenet. Evol.">
        <title>Genome-scale phylogeny and comparative genomics of the fungal order Sordariales.</title>
        <authorList>
            <person name="Hensen N."/>
            <person name="Bonometti L."/>
            <person name="Westerberg I."/>
            <person name="Brannstrom I.O."/>
            <person name="Guillou S."/>
            <person name="Cros-Aarteil S."/>
            <person name="Calhoun S."/>
            <person name="Haridas S."/>
            <person name="Kuo A."/>
            <person name="Mondo S."/>
            <person name="Pangilinan J."/>
            <person name="Riley R."/>
            <person name="LaButti K."/>
            <person name="Andreopoulos B."/>
            <person name="Lipzen A."/>
            <person name="Chen C."/>
            <person name="Yan M."/>
            <person name="Daum C."/>
            <person name="Ng V."/>
            <person name="Clum A."/>
            <person name="Steindorff A."/>
            <person name="Ohm R.A."/>
            <person name="Martin F."/>
            <person name="Silar P."/>
            <person name="Natvig D.O."/>
            <person name="Lalanne C."/>
            <person name="Gautier V."/>
            <person name="Ament-Velasquez S.L."/>
            <person name="Kruys A."/>
            <person name="Hutchinson M.I."/>
            <person name="Powell A.J."/>
            <person name="Barry K."/>
            <person name="Miller A.N."/>
            <person name="Grigoriev I.V."/>
            <person name="Debuchy R."/>
            <person name="Gladieux P."/>
            <person name="Hiltunen Thoren M."/>
            <person name="Johannesson H."/>
        </authorList>
    </citation>
    <scope>NUCLEOTIDE SEQUENCE</scope>
    <source>
        <strain evidence="2">CBS 103.79</strain>
    </source>
</reference>
<evidence type="ECO:0000313" key="2">
    <source>
        <dbReference type="EMBL" id="KAK3897706.1"/>
    </source>
</evidence>
<name>A0AAN6MB72_9PEZI</name>
<reference evidence="2" key="2">
    <citation type="submission" date="2023-05" db="EMBL/GenBank/DDBJ databases">
        <authorList>
            <consortium name="Lawrence Berkeley National Laboratory"/>
            <person name="Steindorff A."/>
            <person name="Hensen N."/>
            <person name="Bonometti L."/>
            <person name="Westerberg I."/>
            <person name="Brannstrom I.O."/>
            <person name="Guillou S."/>
            <person name="Cros-Aarteil S."/>
            <person name="Calhoun S."/>
            <person name="Haridas S."/>
            <person name="Kuo A."/>
            <person name="Mondo S."/>
            <person name="Pangilinan J."/>
            <person name="Riley R."/>
            <person name="Labutti K."/>
            <person name="Andreopoulos B."/>
            <person name="Lipzen A."/>
            <person name="Chen C."/>
            <person name="Yanf M."/>
            <person name="Daum C."/>
            <person name="Ng V."/>
            <person name="Clum A."/>
            <person name="Ohm R."/>
            <person name="Martin F."/>
            <person name="Silar P."/>
            <person name="Natvig D."/>
            <person name="Lalanne C."/>
            <person name="Gautier V."/>
            <person name="Ament-Velasquez S.L."/>
            <person name="Kruys A."/>
            <person name="Hutchinson M.I."/>
            <person name="Powell A.J."/>
            <person name="Barry K."/>
            <person name="Miller A.N."/>
            <person name="Grigoriev I.V."/>
            <person name="Debuchy R."/>
            <person name="Gladieux P."/>
            <person name="Thoren M.H."/>
            <person name="Johannesson H."/>
        </authorList>
    </citation>
    <scope>NUCLEOTIDE SEQUENCE</scope>
    <source>
        <strain evidence="2">CBS 103.79</strain>
    </source>
</reference>
<keyword evidence="3" id="KW-1185">Reference proteome</keyword>
<protein>
    <submittedName>
        <fullName evidence="2">Uncharacterized protein</fullName>
    </submittedName>
</protein>
<comment type="caution">
    <text evidence="2">The sequence shown here is derived from an EMBL/GenBank/DDBJ whole genome shotgun (WGS) entry which is preliminary data.</text>
</comment>
<feature type="region of interest" description="Disordered" evidence="1">
    <location>
        <begin position="1"/>
        <end position="20"/>
    </location>
</feature>
<evidence type="ECO:0000313" key="3">
    <source>
        <dbReference type="Proteomes" id="UP001303889"/>
    </source>
</evidence>
<gene>
    <name evidence="2" type="ORF">C8A05DRAFT_38722</name>
</gene>
<dbReference type="AlphaFoldDB" id="A0AAN6MB72"/>
<dbReference type="Proteomes" id="UP001303889">
    <property type="component" value="Unassembled WGS sequence"/>
</dbReference>
<organism evidence="2 3">
    <name type="scientific">Staphylotrichum tortipilum</name>
    <dbReference type="NCBI Taxonomy" id="2831512"/>
    <lineage>
        <taxon>Eukaryota</taxon>
        <taxon>Fungi</taxon>
        <taxon>Dikarya</taxon>
        <taxon>Ascomycota</taxon>
        <taxon>Pezizomycotina</taxon>
        <taxon>Sordariomycetes</taxon>
        <taxon>Sordariomycetidae</taxon>
        <taxon>Sordariales</taxon>
        <taxon>Chaetomiaceae</taxon>
        <taxon>Staphylotrichum</taxon>
    </lineage>
</organism>
<dbReference type="EMBL" id="MU856088">
    <property type="protein sequence ID" value="KAK3897706.1"/>
    <property type="molecule type" value="Genomic_DNA"/>
</dbReference>
<proteinExistence type="predicted"/>
<sequence length="143" mass="15413">MTPTKKGGAAQLLPNDNDGGLLNGVDEQTVDIVLGRTCKLYSPDPDCAAVQEPNFAYAPSSMKKTLRFHELWAVTWVLSSKLHGPARGLETHPVLAALVHPAPLVELAAEYTKFAKPSAVAAMLSPLVLHRRKGETFALRSVD</sequence>
<accession>A0AAN6MB72</accession>
<evidence type="ECO:0000256" key="1">
    <source>
        <dbReference type="SAM" id="MobiDB-lite"/>
    </source>
</evidence>